<accession>A0A366HNK3</accession>
<dbReference type="InterPro" id="IPR001509">
    <property type="entry name" value="Epimerase_deHydtase"/>
</dbReference>
<dbReference type="Gene3D" id="3.90.25.10">
    <property type="entry name" value="UDP-galactose 4-epimerase, domain 1"/>
    <property type="match status" value="1"/>
</dbReference>
<dbReference type="Gene3D" id="3.40.50.720">
    <property type="entry name" value="NAD(P)-binding Rossmann-like Domain"/>
    <property type="match status" value="1"/>
</dbReference>
<dbReference type="RefSeq" id="WP_113958219.1">
    <property type="nucleotide sequence ID" value="NZ_QNRR01000003.1"/>
</dbReference>
<keyword evidence="4" id="KW-1185">Reference proteome</keyword>
<evidence type="ECO:0000256" key="1">
    <source>
        <dbReference type="ARBA" id="ARBA00007637"/>
    </source>
</evidence>
<gene>
    <name evidence="3" type="ORF">DES53_10372</name>
</gene>
<protein>
    <submittedName>
        <fullName evidence="3">UDP-N-acetylglucosamine 4-epimerase</fullName>
    </submittedName>
</protein>
<reference evidence="3 4" key="1">
    <citation type="submission" date="2018-06" db="EMBL/GenBank/DDBJ databases">
        <title>Genomic Encyclopedia of Type Strains, Phase IV (KMG-IV): sequencing the most valuable type-strain genomes for metagenomic binning, comparative biology and taxonomic classification.</title>
        <authorList>
            <person name="Goeker M."/>
        </authorList>
    </citation>
    <scope>NUCLEOTIDE SEQUENCE [LARGE SCALE GENOMIC DNA]</scope>
    <source>
        <strain evidence="3 4">DSM 25532</strain>
    </source>
</reference>
<evidence type="ECO:0000313" key="3">
    <source>
        <dbReference type="EMBL" id="RBP45076.1"/>
    </source>
</evidence>
<organism evidence="3 4">
    <name type="scientific">Roseimicrobium gellanilyticum</name>
    <dbReference type="NCBI Taxonomy" id="748857"/>
    <lineage>
        <taxon>Bacteria</taxon>
        <taxon>Pseudomonadati</taxon>
        <taxon>Verrucomicrobiota</taxon>
        <taxon>Verrucomicrobiia</taxon>
        <taxon>Verrucomicrobiales</taxon>
        <taxon>Verrucomicrobiaceae</taxon>
        <taxon>Roseimicrobium</taxon>
    </lineage>
</organism>
<proteinExistence type="inferred from homology"/>
<feature type="domain" description="NAD-dependent epimerase/dehydratase" evidence="2">
    <location>
        <begin position="19"/>
        <end position="267"/>
    </location>
</feature>
<dbReference type="PRINTS" id="PR01713">
    <property type="entry name" value="NUCEPIMERASE"/>
</dbReference>
<dbReference type="SUPFAM" id="SSF51735">
    <property type="entry name" value="NAD(P)-binding Rossmann-fold domains"/>
    <property type="match status" value="1"/>
</dbReference>
<dbReference type="PANTHER" id="PTHR43000">
    <property type="entry name" value="DTDP-D-GLUCOSE 4,6-DEHYDRATASE-RELATED"/>
    <property type="match status" value="1"/>
</dbReference>
<dbReference type="Pfam" id="PF01370">
    <property type="entry name" value="Epimerase"/>
    <property type="match status" value="1"/>
</dbReference>
<dbReference type="Proteomes" id="UP000253426">
    <property type="component" value="Unassembled WGS sequence"/>
</dbReference>
<dbReference type="InterPro" id="IPR036291">
    <property type="entry name" value="NAD(P)-bd_dom_sf"/>
</dbReference>
<dbReference type="CDD" id="cd05256">
    <property type="entry name" value="UDP_AE_SDR_e"/>
    <property type="match status" value="1"/>
</dbReference>
<dbReference type="OrthoDB" id="9811743at2"/>
<dbReference type="AlphaFoldDB" id="A0A366HNK3"/>
<comment type="similarity">
    <text evidence="1">Belongs to the NAD(P)-dependent epimerase/dehydratase family.</text>
</comment>
<comment type="caution">
    <text evidence="3">The sequence shown here is derived from an EMBL/GenBank/DDBJ whole genome shotgun (WGS) entry which is preliminary data.</text>
</comment>
<name>A0A366HNK3_9BACT</name>
<dbReference type="EMBL" id="QNRR01000003">
    <property type="protein sequence ID" value="RBP45076.1"/>
    <property type="molecule type" value="Genomic_DNA"/>
</dbReference>
<evidence type="ECO:0000259" key="2">
    <source>
        <dbReference type="Pfam" id="PF01370"/>
    </source>
</evidence>
<sequence length="339" mass="36692">MPSAYQSLKSDLKGNAQHWLVTGGAGFIGSHVVERLLRWGQRVTVLDDLSAGRKENLQLAATAAAEGGGTLRMAHFVEGDITDEQKCLHVIQGMDYVIHLAAMGSVPTSMEKPDQCHDTNVTGTLNMLLAAKKAAVKRFVFASSSAVYGDIVADAKVERNIGRPLSPYAASKHVNEIEAQCFFMAYGLQTVGLRFFNVFGPRQNPNGAYAAVIPQWISAMKAGRNVFINGDGENTRDFCFVRDVVQALLLAATTENEAAYGEVFNVGLGKATSLNELFAVLQTEVQSQTGVEVPGPVFREFRPGDIRHSCADVTKVKELLGFEPEYTVAKGLKETVAGY</sequence>
<evidence type="ECO:0000313" key="4">
    <source>
        <dbReference type="Proteomes" id="UP000253426"/>
    </source>
</evidence>